<comment type="caution">
    <text evidence="1">The sequence shown here is derived from an EMBL/GenBank/DDBJ whole genome shotgun (WGS) entry which is preliminary data.</text>
</comment>
<accession>A0AA86UEE1</accession>
<name>A0AA86UEE1_9EUKA</name>
<sequence length="394" mass="43938">MSIIDMLNKTHILTAIPVIAQPLSIRLQLGFSPVLSLLHLSGLQEISHWREHVIAFDPDIIHMLTHELFVQPVQPLIERQLPLLFTSETHFLVASQAQHVAMEAVETHLSVFGSFLICAQTPLKQLESAPSTVHAWPAFFLQTNAVPSRDAVVPAEPQEIVSAEHLNKEDWITGQHLLEWQSEFWEHGSPLLGTQLTAPETSTVGIVFDKAGQSGSALLQRKSAESFSFMHLNWQSGSGFAQSSPSSLLQDGCSPVDSDLHRSNEASQDSSVVLQFAEHVNTFVLEAMQKFAHPDESAVQPVQPLIERQLPLLFTSETHFLVASQAQHVAMEAVETHLSVFGSFLICAQTPLKRSSQLLRPCTLGPRSFCKLTRFRQETPWYLPNRRKSCRQSI</sequence>
<evidence type="ECO:0000313" key="1">
    <source>
        <dbReference type="EMBL" id="CAI9947862.1"/>
    </source>
</evidence>
<dbReference type="Proteomes" id="UP001642409">
    <property type="component" value="Unassembled WGS sequence"/>
</dbReference>
<evidence type="ECO:0000313" key="3">
    <source>
        <dbReference type="Proteomes" id="UP001642409"/>
    </source>
</evidence>
<evidence type="ECO:0000313" key="2">
    <source>
        <dbReference type="EMBL" id="CAL6043001.1"/>
    </source>
</evidence>
<dbReference type="AlphaFoldDB" id="A0AA86UEE1"/>
<reference evidence="2 3" key="2">
    <citation type="submission" date="2024-07" db="EMBL/GenBank/DDBJ databases">
        <authorList>
            <person name="Akdeniz Z."/>
        </authorList>
    </citation>
    <scope>NUCLEOTIDE SEQUENCE [LARGE SCALE GENOMIC DNA]</scope>
</reference>
<keyword evidence="3" id="KW-1185">Reference proteome</keyword>
<dbReference type="EMBL" id="CAXDID020000155">
    <property type="protein sequence ID" value="CAL6043001.1"/>
    <property type="molecule type" value="Genomic_DNA"/>
</dbReference>
<reference evidence="1" key="1">
    <citation type="submission" date="2023-06" db="EMBL/GenBank/DDBJ databases">
        <authorList>
            <person name="Kurt Z."/>
        </authorList>
    </citation>
    <scope>NUCLEOTIDE SEQUENCE</scope>
</reference>
<protein>
    <submittedName>
        <fullName evidence="2">Hypothetical_protein</fullName>
    </submittedName>
</protein>
<proteinExistence type="predicted"/>
<dbReference type="EMBL" id="CATOUU010000782">
    <property type="protein sequence ID" value="CAI9947862.1"/>
    <property type="molecule type" value="Genomic_DNA"/>
</dbReference>
<gene>
    <name evidence="1" type="ORF">HINF_LOCUS35507</name>
    <name evidence="2" type="ORF">HINF_LOCUS39864</name>
</gene>
<organism evidence="1">
    <name type="scientific">Hexamita inflata</name>
    <dbReference type="NCBI Taxonomy" id="28002"/>
    <lineage>
        <taxon>Eukaryota</taxon>
        <taxon>Metamonada</taxon>
        <taxon>Diplomonadida</taxon>
        <taxon>Hexamitidae</taxon>
        <taxon>Hexamitinae</taxon>
        <taxon>Hexamita</taxon>
    </lineage>
</organism>